<accession>A0A1B0BQJ2</accession>
<sequence length="191" mass="21907">MVYKLYGKNQNQIQQTARRQQTFKAGVQLLFLFITQKSRLILQSCLVKQQQQQQNQSVGLSSYKGKPVSSGKQFHINYLKLLDDSVLVALTGPDFIDEKSVSILSMMRNETHGTSYFSYIYPNKCRNIGLCLSTFICGILKSAETDLKNFKLSYRKNCHVMSFANILTKVEILNTFLGYREQTCIRTSLTF</sequence>
<dbReference type="EMBL" id="JXJN01018641">
    <property type="status" value="NOT_ANNOTATED_CDS"/>
    <property type="molecule type" value="Genomic_DNA"/>
</dbReference>
<dbReference type="VEuPathDB" id="VectorBase:GPPI037445"/>
<evidence type="ECO:0000313" key="1">
    <source>
        <dbReference type="EnsemblMetazoa" id="GPPI037445-PA"/>
    </source>
</evidence>
<dbReference type="EMBL" id="JXJN01018640">
    <property type="status" value="NOT_ANNOTATED_CDS"/>
    <property type="molecule type" value="Genomic_DNA"/>
</dbReference>
<protein>
    <submittedName>
        <fullName evidence="1">Uncharacterized protein</fullName>
    </submittedName>
</protein>
<dbReference type="EnsemblMetazoa" id="GPPI037445-RA">
    <property type="protein sequence ID" value="GPPI037445-PA"/>
    <property type="gene ID" value="GPPI037445"/>
</dbReference>
<dbReference type="AlphaFoldDB" id="A0A1B0BQJ2"/>
<reference evidence="1" key="2">
    <citation type="submission" date="2020-05" db="UniProtKB">
        <authorList>
            <consortium name="EnsemblMetazoa"/>
        </authorList>
    </citation>
    <scope>IDENTIFICATION</scope>
    <source>
        <strain evidence="1">IAEA</strain>
    </source>
</reference>
<dbReference type="Proteomes" id="UP000092460">
    <property type="component" value="Unassembled WGS sequence"/>
</dbReference>
<name>A0A1B0BQJ2_9MUSC</name>
<reference evidence="2" key="1">
    <citation type="submission" date="2015-01" db="EMBL/GenBank/DDBJ databases">
        <authorList>
            <person name="Aksoy S."/>
            <person name="Warren W."/>
            <person name="Wilson R.K."/>
        </authorList>
    </citation>
    <scope>NUCLEOTIDE SEQUENCE [LARGE SCALE GENOMIC DNA]</scope>
    <source>
        <strain evidence="2">IAEA</strain>
    </source>
</reference>
<evidence type="ECO:0000313" key="2">
    <source>
        <dbReference type="Proteomes" id="UP000092460"/>
    </source>
</evidence>
<organism evidence="1 2">
    <name type="scientific">Glossina palpalis gambiensis</name>
    <dbReference type="NCBI Taxonomy" id="67801"/>
    <lineage>
        <taxon>Eukaryota</taxon>
        <taxon>Metazoa</taxon>
        <taxon>Ecdysozoa</taxon>
        <taxon>Arthropoda</taxon>
        <taxon>Hexapoda</taxon>
        <taxon>Insecta</taxon>
        <taxon>Pterygota</taxon>
        <taxon>Neoptera</taxon>
        <taxon>Endopterygota</taxon>
        <taxon>Diptera</taxon>
        <taxon>Brachycera</taxon>
        <taxon>Muscomorpha</taxon>
        <taxon>Hippoboscoidea</taxon>
        <taxon>Glossinidae</taxon>
        <taxon>Glossina</taxon>
    </lineage>
</organism>
<keyword evidence="2" id="KW-1185">Reference proteome</keyword>
<proteinExistence type="predicted"/>